<proteinExistence type="inferred from homology"/>
<dbReference type="Gene3D" id="2.120.10.70">
    <property type="entry name" value="Fucose-specific lectin"/>
    <property type="match status" value="2"/>
</dbReference>
<dbReference type="EMBL" id="CP142523">
    <property type="protein sequence ID" value="WWO46129.1"/>
    <property type="molecule type" value="Genomic_DNA"/>
</dbReference>
<feature type="region of interest" description="Disordered" evidence="9">
    <location>
        <begin position="90"/>
        <end position="116"/>
    </location>
</feature>
<evidence type="ECO:0000313" key="12">
    <source>
        <dbReference type="EMBL" id="WWO46129.1"/>
    </source>
</evidence>
<keyword evidence="13" id="KW-1185">Reference proteome</keyword>
<dbReference type="Pfam" id="PF05572">
    <property type="entry name" value="Peptidase_M43"/>
    <property type="match status" value="1"/>
</dbReference>
<sequence length="768" mass="79906">MSTAKTKKTPATSSAESMPAMPVEGDVQADAQAADSMPGPRLGVSYADQAALTQGAAAVYAGAMPGGGMQQPSQGMAGASCMQVGVGGGMGGDGGGSGGMGGDGGQGGGQGGGTPQKRTCATMDVHRRLLTEDPAYANVRADIENLAGLYEGDASIAGRSGVTHIPVVVHVVWNTAEQNISNAQIASQIDVLNRDFRRVNPDVNSTPAPFLPLTADARVEFALATTDPHGAATSGIERRQTTVASFGADDAVKSQATGGMDAWPADSYLNIWVCQLGGGLLGYAQFPGGPAATDGVVILQSAFGTTGTAAPPFHLGRTATHEIGHWLNLNHIWGDDGTGCSGTDNVADTPNQGGPNTGQPSFPQVSCNNGPNGDMFMNYMDYVDDPAMFMFTAGQVARMQACLDGPRASIGTGGTGAGATPRQSSSPVVAWGASRLDVFVVGMDRALYHKAWNGTAWAPSVSGYEAQGGICTSAPQVVSWGPNRLDVFVTGTDSGLFHKWWNGTAWGPSLTGYEAMGGLCVGDPRAVAWGPNRLDVFVVGTDRGLYHKWWNGSAWGPSLTGYEAMGGICLGQPEAVAWGPNRLDVFVVGMDRALYHKWWDGTAWGPSLTGYERLGGICTSSPKAVAWGPDRLDVFVTGTDGALYHKWWDGAKWGPSNDGFERLGGICVGEVEAVSWAPDRLDLFVIGTDSALYHKAWNGTAWSPSLTGFDNLGGVCTSRPRATAWAPDRLDVFVTGTNGALFHKAWNGGAWSPSVSGYENLGGVVSCF</sequence>
<dbReference type="RefSeq" id="WP_338679783.1">
    <property type="nucleotide sequence ID" value="NZ_CP142523.1"/>
</dbReference>
<dbReference type="SUPFAM" id="SSF89372">
    <property type="entry name" value="Fucose-specific lectin"/>
    <property type="match status" value="1"/>
</dbReference>
<keyword evidence="2" id="KW-0645">Protease</keyword>
<feature type="region of interest" description="Disordered" evidence="9">
    <location>
        <begin position="343"/>
        <end position="364"/>
    </location>
</feature>
<dbReference type="Gene3D" id="3.40.390.10">
    <property type="entry name" value="Collagenase (Catalytic Domain)"/>
    <property type="match status" value="1"/>
</dbReference>
<organism evidence="12 13">
    <name type="scientific">Janthinobacterium aestuarii</name>
    <dbReference type="NCBI Taxonomy" id="2985511"/>
    <lineage>
        <taxon>Bacteria</taxon>
        <taxon>Pseudomonadati</taxon>
        <taxon>Pseudomonadota</taxon>
        <taxon>Betaproteobacteria</taxon>
        <taxon>Burkholderiales</taxon>
        <taxon>Oxalobacteraceae</taxon>
        <taxon>Janthinobacterium</taxon>
    </lineage>
</organism>
<dbReference type="InterPro" id="IPR008754">
    <property type="entry name" value="Peptidase_M43"/>
</dbReference>
<feature type="domain" description="PLL-like beta propeller" evidence="11">
    <location>
        <begin position="581"/>
        <end position="766"/>
    </location>
</feature>
<evidence type="ECO:0000259" key="10">
    <source>
        <dbReference type="Pfam" id="PF05572"/>
    </source>
</evidence>
<dbReference type="CDD" id="cd22954">
    <property type="entry name" value="PLL_lectin"/>
    <property type="match status" value="1"/>
</dbReference>
<dbReference type="Pfam" id="PF26607">
    <property type="entry name" value="DUF8189"/>
    <property type="match status" value="1"/>
</dbReference>
<reference evidence="12 13" key="1">
    <citation type="submission" date="2024-01" db="EMBL/GenBank/DDBJ databases">
        <title>Draft genome sequences of nine bacterial species from freshwater ponds near Washington, DC.</title>
        <authorList>
            <person name="Pavloudi C."/>
            <person name="Oliver L."/>
            <person name="Slattery K."/>
            <person name="Lissner G."/>
            <person name="Saw J.H."/>
        </authorList>
    </citation>
    <scope>NUCLEOTIDE SEQUENCE [LARGE SCALE GENOMIC DNA]</scope>
    <source>
        <strain evidence="13">TB1-E2</strain>
    </source>
</reference>
<keyword evidence="4" id="KW-0732">Signal</keyword>
<feature type="region of interest" description="Disordered" evidence="9">
    <location>
        <begin position="1"/>
        <end position="37"/>
    </location>
</feature>
<evidence type="ECO:0000256" key="1">
    <source>
        <dbReference type="ARBA" id="ARBA00008721"/>
    </source>
</evidence>
<keyword evidence="3" id="KW-0479">Metal-binding</keyword>
<keyword evidence="8" id="KW-1015">Disulfide bond</keyword>
<gene>
    <name evidence="12" type="ORF">OPV09_26120</name>
</gene>
<evidence type="ECO:0000313" key="13">
    <source>
        <dbReference type="Proteomes" id="UP001373909"/>
    </source>
</evidence>
<dbReference type="Proteomes" id="UP001373909">
    <property type="component" value="Chromosome"/>
</dbReference>
<dbReference type="GO" id="GO:0008237">
    <property type="term" value="F:metallopeptidase activity"/>
    <property type="evidence" value="ECO:0007669"/>
    <property type="project" value="UniProtKB-KW"/>
</dbReference>
<dbReference type="PANTHER" id="PTHR47466:SF1">
    <property type="entry name" value="METALLOPROTEASE MEP1 (AFU_ORTHOLOGUE AFUA_1G07730)-RELATED"/>
    <property type="match status" value="1"/>
</dbReference>
<feature type="domain" description="Peptidase M43 pregnancy-associated plasma-A" evidence="10">
    <location>
        <begin position="261"/>
        <end position="404"/>
    </location>
</feature>
<dbReference type="PANTHER" id="PTHR47466">
    <property type="match status" value="1"/>
</dbReference>
<name>A0ABZ2GL89_9BURK</name>
<comment type="similarity">
    <text evidence="1">Belongs to the peptidase M43B family.</text>
</comment>
<evidence type="ECO:0000256" key="8">
    <source>
        <dbReference type="ARBA" id="ARBA00023157"/>
    </source>
</evidence>
<dbReference type="InterPro" id="IPR058502">
    <property type="entry name" value="PLL-like_beta-prop"/>
</dbReference>
<evidence type="ECO:0000256" key="3">
    <source>
        <dbReference type="ARBA" id="ARBA00022723"/>
    </source>
</evidence>
<evidence type="ECO:0000256" key="6">
    <source>
        <dbReference type="ARBA" id="ARBA00022833"/>
    </source>
</evidence>
<evidence type="ECO:0000256" key="5">
    <source>
        <dbReference type="ARBA" id="ARBA00022801"/>
    </source>
</evidence>
<evidence type="ECO:0000256" key="2">
    <source>
        <dbReference type="ARBA" id="ARBA00022670"/>
    </source>
</evidence>
<protein>
    <submittedName>
        <fullName evidence="12">M43 family zinc metalloprotease</fullName>
    </submittedName>
</protein>
<dbReference type="InterPro" id="IPR024079">
    <property type="entry name" value="MetalloPept_cat_dom_sf"/>
</dbReference>
<accession>A0ABZ2GL89</accession>
<keyword evidence="5" id="KW-0378">Hydrolase</keyword>
<dbReference type="CDD" id="cd04275">
    <property type="entry name" value="ZnMc_pappalysin_like"/>
    <property type="match status" value="1"/>
</dbReference>
<keyword evidence="6" id="KW-0862">Zinc</keyword>
<evidence type="ECO:0000256" key="9">
    <source>
        <dbReference type="SAM" id="MobiDB-lite"/>
    </source>
</evidence>
<evidence type="ECO:0000256" key="7">
    <source>
        <dbReference type="ARBA" id="ARBA00023049"/>
    </source>
</evidence>
<dbReference type="SUPFAM" id="SSF55486">
    <property type="entry name" value="Metalloproteases ('zincins'), catalytic domain"/>
    <property type="match status" value="1"/>
</dbReference>
<keyword evidence="7 12" id="KW-0482">Metalloprotease</keyword>
<evidence type="ECO:0000256" key="4">
    <source>
        <dbReference type="ARBA" id="ARBA00022729"/>
    </source>
</evidence>
<feature type="compositionally biased region" description="Gly residues" evidence="9">
    <location>
        <begin position="90"/>
        <end position="114"/>
    </location>
</feature>
<evidence type="ECO:0000259" key="11">
    <source>
        <dbReference type="Pfam" id="PF26607"/>
    </source>
</evidence>